<sequence length="199" mass="22255">MPPGLNGKQLQPSCHQFRGSPELDDLFGLPFGTSSSTMFHHEPAVLICQESIWRSRSSETRFRSSSSILQLACYTALCQRTTLTASSTRRWGPHCKFATLHHICEFLRIPVNPVVPSKLPFTGMIVFMPSKTHMQGFIHDSMVPLVPISKLLNHLVKPLGLAASIAPISLGLDFAKRQRCAISRQLHRGCLMHLLAEWQ</sequence>
<name>A0ACB6QK45_9PLEO</name>
<comment type="caution">
    <text evidence="1">The sequence shown here is derived from an EMBL/GenBank/DDBJ whole genome shotgun (WGS) entry which is preliminary data.</text>
</comment>
<evidence type="ECO:0000313" key="2">
    <source>
        <dbReference type="Proteomes" id="UP000799755"/>
    </source>
</evidence>
<proteinExistence type="predicted"/>
<gene>
    <name evidence="1" type="ORF">BDR25DRAFT_358500</name>
</gene>
<dbReference type="EMBL" id="MU003520">
    <property type="protein sequence ID" value="KAF2467389.1"/>
    <property type="molecule type" value="Genomic_DNA"/>
</dbReference>
<organism evidence="1 2">
    <name type="scientific">Lindgomyces ingoldianus</name>
    <dbReference type="NCBI Taxonomy" id="673940"/>
    <lineage>
        <taxon>Eukaryota</taxon>
        <taxon>Fungi</taxon>
        <taxon>Dikarya</taxon>
        <taxon>Ascomycota</taxon>
        <taxon>Pezizomycotina</taxon>
        <taxon>Dothideomycetes</taxon>
        <taxon>Pleosporomycetidae</taxon>
        <taxon>Pleosporales</taxon>
        <taxon>Lindgomycetaceae</taxon>
        <taxon>Lindgomyces</taxon>
    </lineage>
</organism>
<keyword evidence="2" id="KW-1185">Reference proteome</keyword>
<reference evidence="1" key="1">
    <citation type="journal article" date="2020" name="Stud. Mycol.">
        <title>101 Dothideomycetes genomes: a test case for predicting lifestyles and emergence of pathogens.</title>
        <authorList>
            <person name="Haridas S."/>
            <person name="Albert R."/>
            <person name="Binder M."/>
            <person name="Bloem J."/>
            <person name="Labutti K."/>
            <person name="Salamov A."/>
            <person name="Andreopoulos B."/>
            <person name="Baker S."/>
            <person name="Barry K."/>
            <person name="Bills G."/>
            <person name="Bluhm B."/>
            <person name="Cannon C."/>
            <person name="Castanera R."/>
            <person name="Culley D."/>
            <person name="Daum C."/>
            <person name="Ezra D."/>
            <person name="Gonzalez J."/>
            <person name="Henrissat B."/>
            <person name="Kuo A."/>
            <person name="Liang C."/>
            <person name="Lipzen A."/>
            <person name="Lutzoni F."/>
            <person name="Magnuson J."/>
            <person name="Mondo S."/>
            <person name="Nolan M."/>
            <person name="Ohm R."/>
            <person name="Pangilinan J."/>
            <person name="Park H.-J."/>
            <person name="Ramirez L."/>
            <person name="Alfaro M."/>
            <person name="Sun H."/>
            <person name="Tritt A."/>
            <person name="Yoshinaga Y."/>
            <person name="Zwiers L.-H."/>
            <person name="Turgeon B."/>
            <person name="Goodwin S."/>
            <person name="Spatafora J."/>
            <person name="Crous P."/>
            <person name="Grigoriev I."/>
        </authorList>
    </citation>
    <scope>NUCLEOTIDE SEQUENCE</scope>
    <source>
        <strain evidence="1">ATCC 200398</strain>
    </source>
</reference>
<accession>A0ACB6QK45</accession>
<evidence type="ECO:0000313" key="1">
    <source>
        <dbReference type="EMBL" id="KAF2467389.1"/>
    </source>
</evidence>
<protein>
    <submittedName>
        <fullName evidence="1">Uncharacterized protein</fullName>
    </submittedName>
</protein>
<dbReference type="Proteomes" id="UP000799755">
    <property type="component" value="Unassembled WGS sequence"/>
</dbReference>